<proteinExistence type="predicted"/>
<dbReference type="EMBL" id="CABFNQ020000756">
    <property type="protein sequence ID" value="CAH0035743.1"/>
    <property type="molecule type" value="Genomic_DNA"/>
</dbReference>
<dbReference type="Proteomes" id="UP000696573">
    <property type="component" value="Unassembled WGS sequence"/>
</dbReference>
<reference evidence="1" key="1">
    <citation type="submission" date="2021-10" db="EMBL/GenBank/DDBJ databases">
        <authorList>
            <person name="Piombo E."/>
        </authorList>
    </citation>
    <scope>NUCLEOTIDE SEQUENCE</scope>
</reference>
<protein>
    <submittedName>
        <fullName evidence="1">Uncharacterized protein</fullName>
    </submittedName>
</protein>
<sequence length="111" mass="12734">MRYCKVTIQLSDISARVYNSLYSLQSLNDMDQLRMSKALELCEELKGIKRERESIKDHFLQNIEEIYGDKMSQVIYLADELQYLLILTLVHRAVPPPAGSTTAFSDACQLC</sequence>
<organism evidence="1 2">
    <name type="scientific">Clonostachys rhizophaga</name>
    <dbReference type="NCBI Taxonomy" id="160324"/>
    <lineage>
        <taxon>Eukaryota</taxon>
        <taxon>Fungi</taxon>
        <taxon>Dikarya</taxon>
        <taxon>Ascomycota</taxon>
        <taxon>Pezizomycotina</taxon>
        <taxon>Sordariomycetes</taxon>
        <taxon>Hypocreomycetidae</taxon>
        <taxon>Hypocreales</taxon>
        <taxon>Bionectriaceae</taxon>
        <taxon>Clonostachys</taxon>
    </lineage>
</organism>
<comment type="caution">
    <text evidence="1">The sequence shown here is derived from an EMBL/GenBank/DDBJ whole genome shotgun (WGS) entry which is preliminary data.</text>
</comment>
<dbReference type="OrthoDB" id="103819at2759"/>
<keyword evidence="2" id="KW-1185">Reference proteome</keyword>
<accession>A0A9N9VVY0</accession>
<gene>
    <name evidence="1" type="ORF">CRHIZ90672A_00015236</name>
</gene>
<dbReference type="AlphaFoldDB" id="A0A9N9VVY0"/>
<evidence type="ECO:0000313" key="1">
    <source>
        <dbReference type="EMBL" id="CAH0035743.1"/>
    </source>
</evidence>
<evidence type="ECO:0000313" key="2">
    <source>
        <dbReference type="Proteomes" id="UP000696573"/>
    </source>
</evidence>
<name>A0A9N9VVY0_9HYPO</name>